<keyword evidence="1" id="KW-1133">Transmembrane helix</keyword>
<feature type="transmembrane region" description="Helical" evidence="1">
    <location>
        <begin position="6"/>
        <end position="30"/>
    </location>
</feature>
<dbReference type="AlphaFoldDB" id="A0A370TGS2"/>
<proteinExistence type="predicted"/>
<gene>
    <name evidence="2" type="ORF">BP5553_07523</name>
</gene>
<keyword evidence="1" id="KW-0812">Transmembrane</keyword>
<evidence type="ECO:0000313" key="3">
    <source>
        <dbReference type="Proteomes" id="UP000254866"/>
    </source>
</evidence>
<reference evidence="2 3" key="1">
    <citation type="journal article" date="2018" name="IMA Fungus">
        <title>IMA Genome-F 9: Draft genome sequence of Annulohypoxylon stygium, Aspergillus mulundensis, Berkeleyomyces basicola (syn. Thielaviopsis basicola), Ceratocystis smalleyi, two Cercospora beticola strains, Coleophoma cylindrospora, Fusarium fracticaudum, Phialophora cf. hyalina, and Morchella septimelata.</title>
        <authorList>
            <person name="Wingfield B.D."/>
            <person name="Bills G.F."/>
            <person name="Dong Y."/>
            <person name="Huang W."/>
            <person name="Nel W.J."/>
            <person name="Swalarsk-Parry B.S."/>
            <person name="Vaghefi N."/>
            <person name="Wilken P.M."/>
            <person name="An Z."/>
            <person name="de Beer Z.W."/>
            <person name="De Vos L."/>
            <person name="Chen L."/>
            <person name="Duong T.A."/>
            <person name="Gao Y."/>
            <person name="Hammerbacher A."/>
            <person name="Kikkert J.R."/>
            <person name="Li Y."/>
            <person name="Li H."/>
            <person name="Li K."/>
            <person name="Li Q."/>
            <person name="Liu X."/>
            <person name="Ma X."/>
            <person name="Naidoo K."/>
            <person name="Pethybridge S.J."/>
            <person name="Sun J."/>
            <person name="Steenkamp E.T."/>
            <person name="van der Nest M.A."/>
            <person name="van Wyk S."/>
            <person name="Wingfield M.J."/>
            <person name="Xiong C."/>
            <person name="Yue Q."/>
            <person name="Zhang X."/>
        </authorList>
    </citation>
    <scope>NUCLEOTIDE SEQUENCE [LARGE SCALE GENOMIC DNA]</scope>
    <source>
        <strain evidence="2 3">BP 5553</strain>
    </source>
</reference>
<dbReference type="Proteomes" id="UP000254866">
    <property type="component" value="Unassembled WGS sequence"/>
</dbReference>
<evidence type="ECO:0000313" key="2">
    <source>
        <dbReference type="EMBL" id="RDL34395.1"/>
    </source>
</evidence>
<dbReference type="GeneID" id="43600372"/>
<accession>A0A370TGS2</accession>
<protein>
    <submittedName>
        <fullName evidence="2">Uncharacterized protein</fullName>
    </submittedName>
</protein>
<dbReference type="RefSeq" id="XP_031867377.1">
    <property type="nucleotide sequence ID" value="XM_032016146.1"/>
</dbReference>
<name>A0A370TGS2_9HELO</name>
<comment type="caution">
    <text evidence="2">The sequence shown here is derived from an EMBL/GenBank/DDBJ whole genome shotgun (WGS) entry which is preliminary data.</text>
</comment>
<sequence length="59" mass="6345">MATQPDIIALLFIFSFLSTALLIAVGLFLVRRMARRSCEAKTRADTVTNTDATVAASAI</sequence>
<keyword evidence="3" id="KW-1185">Reference proteome</keyword>
<organism evidence="2 3">
    <name type="scientific">Venustampulla echinocandica</name>
    <dbReference type="NCBI Taxonomy" id="2656787"/>
    <lineage>
        <taxon>Eukaryota</taxon>
        <taxon>Fungi</taxon>
        <taxon>Dikarya</taxon>
        <taxon>Ascomycota</taxon>
        <taxon>Pezizomycotina</taxon>
        <taxon>Leotiomycetes</taxon>
        <taxon>Helotiales</taxon>
        <taxon>Pleuroascaceae</taxon>
        <taxon>Venustampulla</taxon>
    </lineage>
</organism>
<keyword evidence="1" id="KW-0472">Membrane</keyword>
<dbReference type="EMBL" id="NPIC01000007">
    <property type="protein sequence ID" value="RDL34395.1"/>
    <property type="molecule type" value="Genomic_DNA"/>
</dbReference>
<evidence type="ECO:0000256" key="1">
    <source>
        <dbReference type="SAM" id="Phobius"/>
    </source>
</evidence>